<dbReference type="GO" id="GO:0003677">
    <property type="term" value="F:DNA binding"/>
    <property type="evidence" value="ECO:0007669"/>
    <property type="project" value="UniProtKB-KW"/>
</dbReference>
<dbReference type="Pfam" id="PF08494">
    <property type="entry name" value="DEAD_assoc"/>
    <property type="match status" value="1"/>
</dbReference>
<evidence type="ECO:0000256" key="6">
    <source>
        <dbReference type="ARBA" id="ARBA00023235"/>
    </source>
</evidence>
<dbReference type="Gene3D" id="3.40.50.300">
    <property type="entry name" value="P-loop containing nucleotide triphosphate hydrolases"/>
    <property type="match status" value="1"/>
</dbReference>
<proteinExistence type="predicted"/>
<comment type="caution">
    <text evidence="8">The sequence shown here is derived from an EMBL/GenBank/DDBJ whole genome shotgun (WGS) entry which is preliminary data.</text>
</comment>
<dbReference type="InterPro" id="IPR030934">
    <property type="entry name" value="Intein_C"/>
</dbReference>
<dbReference type="InterPro" id="IPR027417">
    <property type="entry name" value="P-loop_NTPase"/>
</dbReference>
<dbReference type="EMBL" id="PFEI01000071">
    <property type="protein sequence ID" value="PJE66993.1"/>
    <property type="molecule type" value="Genomic_DNA"/>
</dbReference>
<dbReference type="PANTHER" id="PTHR47962">
    <property type="entry name" value="ATP-DEPENDENT HELICASE LHR-RELATED-RELATED"/>
    <property type="match status" value="1"/>
</dbReference>
<dbReference type="Proteomes" id="UP000229766">
    <property type="component" value="Unassembled WGS sequence"/>
</dbReference>
<evidence type="ECO:0000256" key="4">
    <source>
        <dbReference type="ARBA" id="ARBA00023125"/>
    </source>
</evidence>
<dbReference type="InterPro" id="IPR001650">
    <property type="entry name" value="Helicase_C-like"/>
</dbReference>
<dbReference type="PROSITE" id="PS51194">
    <property type="entry name" value="HELICASE_CTER"/>
    <property type="match status" value="1"/>
</dbReference>
<protein>
    <recommendedName>
        <fullName evidence="7">Helicase C-terminal domain-containing protein</fullName>
    </recommendedName>
</protein>
<organism evidence="8 9">
    <name type="scientific">Candidatus Shapirobacteria bacterium CG10_big_fil_rev_8_21_14_0_10_36_6</name>
    <dbReference type="NCBI Taxonomy" id="1974886"/>
    <lineage>
        <taxon>Bacteria</taxon>
        <taxon>Candidatus Shapironibacteriota</taxon>
    </lineage>
</organism>
<evidence type="ECO:0000256" key="1">
    <source>
        <dbReference type="ARBA" id="ARBA00022763"/>
    </source>
</evidence>
<dbReference type="AlphaFoldDB" id="A0A2M8L235"/>
<keyword evidence="3" id="KW-0547">Nucleotide-binding</keyword>
<evidence type="ECO:0000313" key="8">
    <source>
        <dbReference type="EMBL" id="PJE66993.1"/>
    </source>
</evidence>
<name>A0A2M8L235_9BACT</name>
<evidence type="ECO:0000256" key="2">
    <source>
        <dbReference type="ARBA" id="ARBA00022801"/>
    </source>
</evidence>
<keyword evidence="3" id="KW-0067">ATP-binding</keyword>
<keyword evidence="3" id="KW-0347">Helicase</keyword>
<dbReference type="Gene3D" id="2.170.16.10">
    <property type="entry name" value="Hedgehog/Intein (Hint) domain"/>
    <property type="match status" value="1"/>
</dbReference>
<sequence>MLSLGFKPKVYVYKNKNYYEVYLTYVDDKIKFLENIKNSIKVSNFPSNVTLGIKQQTFYGLGSYLRLLRRSLKIPTRLLERNTSYNTSRHENSKRGISIGLLRKVNRYFKSQLLEELVSHKFSLSRVKQTKKVIAHYNVVNFETKDTNTYVVGGIVTHNCTSSLELGIDIGSINYVIQYQSPRQPSKLIQRVGRSGHSLKKKSQGVIIATDIDDVFESAVIAKQGLEGKLEPIVAHEKALDVLANQIVGMTRDKWDSTQEEIYKLVKHAYPYRDLTKKEFLDVCQQLNVNRYLFLDSGRIKGSRKGLLFYFTNLSTIPDTKNYLVINMVSDKRVGTLDEEFVALHGSTGVTFVMKGETWRVISVDGRKIYVEPSGEVDAAIPGWEGDLMPVPYQVAQEVGHLRKIIANSLGNNPKKKVQEEYSIDDNSAKKMIDIIQKQKKDGFIPTNHTVLVESQADNVVIHTCLGTKGNETLGRFLSAALAEKIGSVNLRTDPYRIILQLQIVNQKMLEDIILKTKPDDLEFYLEKNLSESRLFQWRFIHVAKKFGIIRRDAEYGRIRMSKIIDLYSGTPVWKETLREIKTDKLDVDLVKKFLKKLQEKRLSLIFRKGLSPLGELGIKERPELIGSGKPDLQILDIFGKRLNQKRVRLVCLNCGDWSQVYTVGELSDEIRCPKCHAKLIGMCGRTQVEVQEYVKKKLQNKPLGPEEQKRYERLRDTSDLIIVYGKKAVKAIATRGVGAKTAKRIFRGMYLDEKDFLKALLDAERVYIKNKKYWG</sequence>
<dbReference type="Pfam" id="PF00271">
    <property type="entry name" value="Helicase_C"/>
    <property type="match status" value="1"/>
</dbReference>
<dbReference type="GO" id="GO:0004386">
    <property type="term" value="F:helicase activity"/>
    <property type="evidence" value="ECO:0007669"/>
    <property type="project" value="UniProtKB-KW"/>
</dbReference>
<feature type="domain" description="Helicase C-terminal" evidence="7">
    <location>
        <begin position="25"/>
        <end position="241"/>
    </location>
</feature>
<keyword evidence="6" id="KW-0413">Isomerase</keyword>
<accession>A0A2M8L235</accession>
<dbReference type="Pfam" id="PF19306">
    <property type="entry name" value="WHD_Lhr"/>
    <property type="match status" value="1"/>
</dbReference>
<reference evidence="9" key="1">
    <citation type="submission" date="2017-09" db="EMBL/GenBank/DDBJ databases">
        <title>Depth-based differentiation of microbial function through sediment-hosted aquifers and enrichment of novel symbionts in the deep terrestrial subsurface.</title>
        <authorList>
            <person name="Probst A.J."/>
            <person name="Ladd B."/>
            <person name="Jarett J.K."/>
            <person name="Geller-Mcgrath D.E."/>
            <person name="Sieber C.M.K."/>
            <person name="Emerson J.B."/>
            <person name="Anantharaman K."/>
            <person name="Thomas B.C."/>
            <person name="Malmstrom R."/>
            <person name="Stieglmeier M."/>
            <person name="Klingl A."/>
            <person name="Woyke T."/>
            <person name="Ryan C.M."/>
            <person name="Banfield J.F."/>
        </authorList>
    </citation>
    <scope>NUCLEOTIDE SEQUENCE [LARGE SCALE GENOMIC DNA]</scope>
</reference>
<dbReference type="GO" id="GO:0006281">
    <property type="term" value="P:DNA repair"/>
    <property type="evidence" value="ECO:0007669"/>
    <property type="project" value="UniProtKB-KW"/>
</dbReference>
<evidence type="ECO:0000256" key="3">
    <source>
        <dbReference type="ARBA" id="ARBA00022806"/>
    </source>
</evidence>
<dbReference type="PANTHER" id="PTHR47962:SF5">
    <property type="entry name" value="ATP-DEPENDENT HELICASE LHR-RELATED"/>
    <property type="match status" value="1"/>
</dbReference>
<dbReference type="SUPFAM" id="SSF52540">
    <property type="entry name" value="P-loop containing nucleoside triphosphate hydrolases"/>
    <property type="match status" value="1"/>
</dbReference>
<dbReference type="InterPro" id="IPR013701">
    <property type="entry name" value="Lhr-like_DEAD/DEAH_assoc"/>
</dbReference>
<keyword evidence="2" id="KW-0378">Hydrolase</keyword>
<dbReference type="InterPro" id="IPR052511">
    <property type="entry name" value="ATP-dep_Helicase"/>
</dbReference>
<dbReference type="PROSITE" id="PS50818">
    <property type="entry name" value="INTEIN_C_TER"/>
    <property type="match status" value="1"/>
</dbReference>
<evidence type="ECO:0000259" key="7">
    <source>
        <dbReference type="PROSITE" id="PS51194"/>
    </source>
</evidence>
<gene>
    <name evidence="8" type="ORF">COU93_01235</name>
</gene>
<evidence type="ECO:0000256" key="5">
    <source>
        <dbReference type="ARBA" id="ARBA00023204"/>
    </source>
</evidence>
<keyword evidence="1" id="KW-0227">DNA damage</keyword>
<keyword evidence="4" id="KW-0238">DNA-binding</keyword>
<dbReference type="GO" id="GO:0005524">
    <property type="term" value="F:ATP binding"/>
    <property type="evidence" value="ECO:0007669"/>
    <property type="project" value="InterPro"/>
</dbReference>
<dbReference type="GO" id="GO:0016887">
    <property type="term" value="F:ATP hydrolysis activity"/>
    <property type="evidence" value="ECO:0007669"/>
    <property type="project" value="TreeGrafter"/>
</dbReference>
<evidence type="ECO:0000313" key="9">
    <source>
        <dbReference type="Proteomes" id="UP000229766"/>
    </source>
</evidence>
<dbReference type="InterPro" id="IPR045628">
    <property type="entry name" value="Lhr_WH_dom"/>
</dbReference>
<keyword evidence="5" id="KW-0234">DNA repair</keyword>